<evidence type="ECO:0000256" key="1">
    <source>
        <dbReference type="SAM" id="Phobius"/>
    </source>
</evidence>
<proteinExistence type="predicted"/>
<comment type="caution">
    <text evidence="2">The sequence shown here is derived from an EMBL/GenBank/DDBJ whole genome shotgun (WGS) entry which is preliminary data.</text>
</comment>
<feature type="transmembrane region" description="Helical" evidence="1">
    <location>
        <begin position="6"/>
        <end position="25"/>
    </location>
</feature>
<keyword evidence="1" id="KW-0472">Membrane</keyword>
<gene>
    <name evidence="2" type="primary">RvY_08504-1</name>
    <name evidence="2" type="synonym">RvY_08504.1</name>
    <name evidence="2" type="ORF">RvY_08504</name>
</gene>
<protein>
    <submittedName>
        <fullName evidence="2">Uncharacterized protein</fullName>
    </submittedName>
</protein>
<reference evidence="2 3" key="1">
    <citation type="journal article" date="2016" name="Nat. Commun.">
        <title>Extremotolerant tardigrade genome and improved radiotolerance of human cultured cells by tardigrade-unique protein.</title>
        <authorList>
            <person name="Hashimoto T."/>
            <person name="Horikawa D.D."/>
            <person name="Saito Y."/>
            <person name="Kuwahara H."/>
            <person name="Kozuka-Hata H."/>
            <person name="Shin-I T."/>
            <person name="Minakuchi Y."/>
            <person name="Ohishi K."/>
            <person name="Motoyama A."/>
            <person name="Aizu T."/>
            <person name="Enomoto A."/>
            <person name="Kondo K."/>
            <person name="Tanaka S."/>
            <person name="Hara Y."/>
            <person name="Koshikawa S."/>
            <person name="Sagara H."/>
            <person name="Miura T."/>
            <person name="Yokobori S."/>
            <person name="Miyagawa K."/>
            <person name="Suzuki Y."/>
            <person name="Kubo T."/>
            <person name="Oyama M."/>
            <person name="Kohara Y."/>
            <person name="Fujiyama A."/>
            <person name="Arakawa K."/>
            <person name="Katayama T."/>
            <person name="Toyoda A."/>
            <person name="Kunieda T."/>
        </authorList>
    </citation>
    <scope>NUCLEOTIDE SEQUENCE [LARGE SCALE GENOMIC DNA]</scope>
    <source>
        <strain evidence="2 3">YOKOZUNA-1</strain>
    </source>
</reference>
<dbReference type="OrthoDB" id="5983987at2759"/>
<sequence>MEVDGIVLGCVCFLVIVLVALILRYRYKIQKLFLHYLDHSLGMRTPVSIIQGVQLSKRRVLVLLENHLKHEWAKLDFKIAHQQVFKDK</sequence>
<name>A0A1D1VAN1_RAMVA</name>
<dbReference type="Proteomes" id="UP000186922">
    <property type="component" value="Unassembled WGS sequence"/>
</dbReference>
<dbReference type="SUPFAM" id="SSF52200">
    <property type="entry name" value="Toll/Interleukin receptor TIR domain"/>
    <property type="match status" value="1"/>
</dbReference>
<dbReference type="InterPro" id="IPR035897">
    <property type="entry name" value="Toll_tir_struct_dom_sf"/>
</dbReference>
<evidence type="ECO:0000313" key="2">
    <source>
        <dbReference type="EMBL" id="GAU97152.1"/>
    </source>
</evidence>
<evidence type="ECO:0000313" key="3">
    <source>
        <dbReference type="Proteomes" id="UP000186922"/>
    </source>
</evidence>
<dbReference type="AlphaFoldDB" id="A0A1D1VAN1"/>
<accession>A0A1D1VAN1</accession>
<organism evidence="2 3">
    <name type="scientific">Ramazzottius varieornatus</name>
    <name type="common">Water bear</name>
    <name type="synonym">Tardigrade</name>
    <dbReference type="NCBI Taxonomy" id="947166"/>
    <lineage>
        <taxon>Eukaryota</taxon>
        <taxon>Metazoa</taxon>
        <taxon>Ecdysozoa</taxon>
        <taxon>Tardigrada</taxon>
        <taxon>Eutardigrada</taxon>
        <taxon>Parachela</taxon>
        <taxon>Hypsibioidea</taxon>
        <taxon>Ramazzottiidae</taxon>
        <taxon>Ramazzottius</taxon>
    </lineage>
</organism>
<dbReference type="EMBL" id="BDGG01000004">
    <property type="protein sequence ID" value="GAU97152.1"/>
    <property type="molecule type" value="Genomic_DNA"/>
</dbReference>
<dbReference type="STRING" id="947166.A0A1D1VAN1"/>
<dbReference type="Gene3D" id="3.40.50.10140">
    <property type="entry name" value="Toll/interleukin-1 receptor homology (TIR) domain"/>
    <property type="match status" value="1"/>
</dbReference>
<keyword evidence="3" id="KW-1185">Reference proteome</keyword>
<keyword evidence="1" id="KW-1133">Transmembrane helix</keyword>
<keyword evidence="1" id="KW-0812">Transmembrane</keyword>